<dbReference type="PANTHER" id="PTHR30146:SF109">
    <property type="entry name" value="HTH-TYPE TRANSCRIPTIONAL REGULATOR GALS"/>
    <property type="match status" value="1"/>
</dbReference>
<dbReference type="SUPFAM" id="SSF47413">
    <property type="entry name" value="lambda repressor-like DNA-binding domains"/>
    <property type="match status" value="1"/>
</dbReference>
<keyword evidence="3" id="KW-0804">Transcription</keyword>
<evidence type="ECO:0000313" key="6">
    <source>
        <dbReference type="Proteomes" id="UP000094969"/>
    </source>
</evidence>
<dbReference type="STRING" id="1526658.BHK69_14510"/>
<dbReference type="SUPFAM" id="SSF53822">
    <property type="entry name" value="Periplasmic binding protein-like I"/>
    <property type="match status" value="1"/>
</dbReference>
<feature type="domain" description="HTH lacI-type" evidence="4">
    <location>
        <begin position="14"/>
        <end position="66"/>
    </location>
</feature>
<evidence type="ECO:0000256" key="3">
    <source>
        <dbReference type="ARBA" id="ARBA00023163"/>
    </source>
</evidence>
<dbReference type="InterPro" id="IPR046335">
    <property type="entry name" value="LacI/GalR-like_sensor"/>
</dbReference>
<dbReference type="Pfam" id="PF13377">
    <property type="entry name" value="Peripla_BP_3"/>
    <property type="match status" value="1"/>
</dbReference>
<dbReference type="InterPro" id="IPR010982">
    <property type="entry name" value="Lambda_DNA-bd_dom_sf"/>
</dbReference>
<dbReference type="InterPro" id="IPR028082">
    <property type="entry name" value="Peripla_BP_I"/>
</dbReference>
<protein>
    <recommendedName>
        <fullName evidence="4">HTH lacI-type domain-containing protein</fullName>
    </recommendedName>
</protein>
<sequence>MTESKRLHNDAADLKSLALALGLSQSTISRALRAHPGIPEATRRRVVAAADAAGYRPNARARSLATGRTETIGLVFPLQRLQLPETNFVDVLAGISTAVTARNYNLLLSPFEDDEAGVLRKLASSKSVDGVIITRPLVRDPRIALLNALRLPFVVHGRTEAQEPFSFVDTDNDNAFERLTNLLLDYGHRHIVVINGLAQFRYVAARAAAFERAFAARGLAAPLDAIEFVSMTEATGYETAMRRLADPEPPTAFLCGSVFQARGVYRALAQHGLAVGRDISVACHDDGVRGCSAMDLSPPLTATATSIRGAGEEIALILIDLIERKATAPVQKILPFELVLRNSVGLAKPSA</sequence>
<keyword evidence="6" id="KW-1185">Reference proteome</keyword>
<dbReference type="Gene3D" id="3.40.50.2300">
    <property type="match status" value="2"/>
</dbReference>
<dbReference type="SMART" id="SM00354">
    <property type="entry name" value="HTH_LACI"/>
    <property type="match status" value="1"/>
</dbReference>
<evidence type="ECO:0000259" key="4">
    <source>
        <dbReference type="PROSITE" id="PS50932"/>
    </source>
</evidence>
<keyword evidence="2" id="KW-0238">DNA-binding</keyword>
<accession>A0A1D7UAS6</accession>
<evidence type="ECO:0000256" key="2">
    <source>
        <dbReference type="ARBA" id="ARBA00023125"/>
    </source>
</evidence>
<dbReference type="PROSITE" id="PS50932">
    <property type="entry name" value="HTH_LACI_2"/>
    <property type="match status" value="1"/>
</dbReference>
<dbReference type="AlphaFoldDB" id="A0A1D7UAS6"/>
<dbReference type="KEGG" id="bvv:BHK69_14510"/>
<reference evidence="5 6" key="1">
    <citation type="journal article" date="2015" name="Antonie Van Leeuwenhoek">
        <title>Bosea vaviloviae sp. nov., a new species of slow-growing rhizobia isolated from nodules of the relict species Vavilovia formosa (Stev.) Fed.</title>
        <authorList>
            <person name="Safronova V.I."/>
            <person name="Kuznetsova I.G."/>
            <person name="Sazanova A.L."/>
            <person name="Kimeklis A.K."/>
            <person name="Belimov A.A."/>
            <person name="Andronov E.E."/>
            <person name="Pinaev A.G."/>
            <person name="Chizhevskaya E.P."/>
            <person name="Pukhaev A.R."/>
            <person name="Popov K.P."/>
            <person name="Willems A."/>
            <person name="Tikhonovich I.A."/>
        </authorList>
    </citation>
    <scope>NUCLEOTIDE SEQUENCE [LARGE SCALE GENOMIC DNA]</scope>
    <source>
        <strain evidence="5 6">Vaf18</strain>
    </source>
</reference>
<dbReference type="EMBL" id="CP017147">
    <property type="protein sequence ID" value="AOO84476.1"/>
    <property type="molecule type" value="Genomic_DNA"/>
</dbReference>
<dbReference type="GO" id="GO:0000976">
    <property type="term" value="F:transcription cis-regulatory region binding"/>
    <property type="evidence" value="ECO:0007669"/>
    <property type="project" value="TreeGrafter"/>
</dbReference>
<keyword evidence="1" id="KW-0805">Transcription regulation</keyword>
<evidence type="ECO:0000313" key="5">
    <source>
        <dbReference type="EMBL" id="AOO84476.1"/>
    </source>
</evidence>
<dbReference type="CDD" id="cd01392">
    <property type="entry name" value="HTH_LacI"/>
    <property type="match status" value="1"/>
</dbReference>
<dbReference type="GO" id="GO:0003700">
    <property type="term" value="F:DNA-binding transcription factor activity"/>
    <property type="evidence" value="ECO:0007669"/>
    <property type="project" value="TreeGrafter"/>
</dbReference>
<dbReference type="PANTHER" id="PTHR30146">
    <property type="entry name" value="LACI-RELATED TRANSCRIPTIONAL REPRESSOR"/>
    <property type="match status" value="1"/>
</dbReference>
<name>A0A1D7UAS6_9HYPH</name>
<dbReference type="Gene3D" id="1.10.260.40">
    <property type="entry name" value="lambda repressor-like DNA-binding domains"/>
    <property type="match status" value="1"/>
</dbReference>
<evidence type="ECO:0000256" key="1">
    <source>
        <dbReference type="ARBA" id="ARBA00023015"/>
    </source>
</evidence>
<dbReference type="Proteomes" id="UP000094969">
    <property type="component" value="Chromosome"/>
</dbReference>
<organism evidence="5 6">
    <name type="scientific">Bosea vaviloviae</name>
    <dbReference type="NCBI Taxonomy" id="1526658"/>
    <lineage>
        <taxon>Bacteria</taxon>
        <taxon>Pseudomonadati</taxon>
        <taxon>Pseudomonadota</taxon>
        <taxon>Alphaproteobacteria</taxon>
        <taxon>Hyphomicrobiales</taxon>
        <taxon>Boseaceae</taxon>
        <taxon>Bosea</taxon>
    </lineage>
</organism>
<gene>
    <name evidence="5" type="ORF">BHK69_14510</name>
</gene>
<dbReference type="Pfam" id="PF00356">
    <property type="entry name" value="LacI"/>
    <property type="match status" value="1"/>
</dbReference>
<dbReference type="CDD" id="cd20010">
    <property type="entry name" value="PBP1_AglR-like"/>
    <property type="match status" value="1"/>
</dbReference>
<proteinExistence type="predicted"/>
<dbReference type="InterPro" id="IPR000843">
    <property type="entry name" value="HTH_LacI"/>
</dbReference>